<dbReference type="EMBL" id="JASPKY010000281">
    <property type="protein sequence ID" value="KAK9711363.1"/>
    <property type="molecule type" value="Genomic_DNA"/>
</dbReference>
<name>A0AAW1K1G8_POPJA</name>
<organism evidence="1 2">
    <name type="scientific">Popillia japonica</name>
    <name type="common">Japanese beetle</name>
    <dbReference type="NCBI Taxonomy" id="7064"/>
    <lineage>
        <taxon>Eukaryota</taxon>
        <taxon>Metazoa</taxon>
        <taxon>Ecdysozoa</taxon>
        <taxon>Arthropoda</taxon>
        <taxon>Hexapoda</taxon>
        <taxon>Insecta</taxon>
        <taxon>Pterygota</taxon>
        <taxon>Neoptera</taxon>
        <taxon>Endopterygota</taxon>
        <taxon>Coleoptera</taxon>
        <taxon>Polyphaga</taxon>
        <taxon>Scarabaeiformia</taxon>
        <taxon>Scarabaeidae</taxon>
        <taxon>Rutelinae</taxon>
        <taxon>Popillia</taxon>
    </lineage>
</organism>
<dbReference type="Proteomes" id="UP001458880">
    <property type="component" value="Unassembled WGS sequence"/>
</dbReference>
<reference evidence="1 2" key="1">
    <citation type="journal article" date="2024" name="BMC Genomics">
        <title>De novo assembly and annotation of Popillia japonica's genome with initial clues to its potential as an invasive pest.</title>
        <authorList>
            <person name="Cucini C."/>
            <person name="Boschi S."/>
            <person name="Funari R."/>
            <person name="Cardaioli E."/>
            <person name="Iannotti N."/>
            <person name="Marturano G."/>
            <person name="Paoli F."/>
            <person name="Bruttini M."/>
            <person name="Carapelli A."/>
            <person name="Frati F."/>
            <person name="Nardi F."/>
        </authorList>
    </citation>
    <scope>NUCLEOTIDE SEQUENCE [LARGE SCALE GENOMIC DNA]</scope>
    <source>
        <strain evidence="1">DMR45628</strain>
    </source>
</reference>
<evidence type="ECO:0000313" key="1">
    <source>
        <dbReference type="EMBL" id="KAK9711363.1"/>
    </source>
</evidence>
<keyword evidence="2" id="KW-1185">Reference proteome</keyword>
<sequence length="96" mass="10728">MDVAEDKLIFNLGGKYWDMPMGHKYPRSLLRNFGGDQVKSGWQAGGPLGRSSSETAEVKAAWLAAGWEQQERTLPLPMVRGVNANWRGLRGPREDE</sequence>
<accession>A0AAW1K1G8</accession>
<gene>
    <name evidence="1" type="ORF">QE152_g25497</name>
</gene>
<protein>
    <submittedName>
        <fullName evidence="1">Uncharacterized protein</fullName>
    </submittedName>
</protein>
<proteinExistence type="predicted"/>
<evidence type="ECO:0000313" key="2">
    <source>
        <dbReference type="Proteomes" id="UP001458880"/>
    </source>
</evidence>
<dbReference type="AlphaFoldDB" id="A0AAW1K1G8"/>
<comment type="caution">
    <text evidence="1">The sequence shown here is derived from an EMBL/GenBank/DDBJ whole genome shotgun (WGS) entry which is preliminary data.</text>
</comment>